<dbReference type="Pfam" id="PF01738">
    <property type="entry name" value="DLH"/>
    <property type="match status" value="1"/>
</dbReference>
<dbReference type="Proteomes" id="UP001159370">
    <property type="component" value="Unassembled WGS sequence"/>
</dbReference>
<name>A0AA43KFS1_9CYAN</name>
<dbReference type="Gene3D" id="3.40.50.1820">
    <property type="entry name" value="alpha/beta hydrolase"/>
    <property type="match status" value="1"/>
</dbReference>
<dbReference type="InterPro" id="IPR029058">
    <property type="entry name" value="AB_hydrolase_fold"/>
</dbReference>
<dbReference type="SUPFAM" id="SSF53474">
    <property type="entry name" value="alpha/beta-Hydrolases"/>
    <property type="match status" value="1"/>
</dbReference>
<protein>
    <submittedName>
        <fullName evidence="3">Dienelactone hydrolase family protein</fullName>
    </submittedName>
</protein>
<sequence length="222" mass="23911">MDKTSIQNYHEHLVSVAVGEVKLEGNLVIPHGATAIVVFAHGSGSDRHSPRNRFVAGVLQQAGLATLLIDLLTEQEEAIDLITRHLRFDIELLASRLVDTTDWLAQNPETRDLQVGYFGASTGGGAALLAAAKRPQALKAVVCRGGRPDLAGAALPHVQAPTLLIVGAYDTPVIAMNEDALKQLTTEKQLEIIPKATHLFEEPGALEAVAQLASEWFTRYLI</sequence>
<feature type="domain" description="Dienelactone hydrolase" evidence="2">
    <location>
        <begin position="25"/>
        <end position="209"/>
    </location>
</feature>
<dbReference type="PANTHER" id="PTHR22946:SF9">
    <property type="entry name" value="POLYKETIDE TRANSFERASE AF380"/>
    <property type="match status" value="1"/>
</dbReference>
<dbReference type="GO" id="GO:0052689">
    <property type="term" value="F:carboxylic ester hydrolase activity"/>
    <property type="evidence" value="ECO:0007669"/>
    <property type="project" value="UniProtKB-ARBA"/>
</dbReference>
<dbReference type="AlphaFoldDB" id="A0AA43KFS1"/>
<comment type="caution">
    <text evidence="3">The sequence shown here is derived from an EMBL/GenBank/DDBJ whole genome shotgun (WGS) entry which is preliminary data.</text>
</comment>
<keyword evidence="1 3" id="KW-0378">Hydrolase</keyword>
<dbReference type="RefSeq" id="WP_280651338.1">
    <property type="nucleotide sequence ID" value="NZ_JANQDL010000074.1"/>
</dbReference>
<dbReference type="InterPro" id="IPR050261">
    <property type="entry name" value="FrsA_esterase"/>
</dbReference>
<organism evidence="3 4">
    <name type="scientific">Umezakia ovalisporum FSS-62</name>
    <dbReference type="NCBI Taxonomy" id="2971776"/>
    <lineage>
        <taxon>Bacteria</taxon>
        <taxon>Bacillati</taxon>
        <taxon>Cyanobacteriota</taxon>
        <taxon>Cyanophyceae</taxon>
        <taxon>Nostocales</taxon>
        <taxon>Nodulariaceae</taxon>
        <taxon>Umezakia</taxon>
    </lineage>
</organism>
<evidence type="ECO:0000259" key="2">
    <source>
        <dbReference type="Pfam" id="PF01738"/>
    </source>
</evidence>
<evidence type="ECO:0000313" key="4">
    <source>
        <dbReference type="Proteomes" id="UP001159370"/>
    </source>
</evidence>
<dbReference type="EMBL" id="JANQDL010000074">
    <property type="protein sequence ID" value="MDH6064258.1"/>
    <property type="molecule type" value="Genomic_DNA"/>
</dbReference>
<dbReference type="PANTHER" id="PTHR22946">
    <property type="entry name" value="DIENELACTONE HYDROLASE DOMAIN-CONTAINING PROTEIN-RELATED"/>
    <property type="match status" value="1"/>
</dbReference>
<proteinExistence type="predicted"/>
<evidence type="ECO:0000256" key="1">
    <source>
        <dbReference type="ARBA" id="ARBA00022801"/>
    </source>
</evidence>
<evidence type="ECO:0000313" key="3">
    <source>
        <dbReference type="EMBL" id="MDH6064258.1"/>
    </source>
</evidence>
<gene>
    <name evidence="3" type="ORF">NWP23_10860</name>
</gene>
<reference evidence="3 4" key="1">
    <citation type="journal article" date="2023" name="J. Phycol.">
        <title>Chrysosporum ovalisporum is synonymous with the true-branching cyanobacterium Umezakia natans (Nostocales/Aphanizomenonaceae).</title>
        <authorList>
            <person name="McGregor G.B."/>
            <person name="Sendall B.C."/>
            <person name="Niiyama Y."/>
            <person name="Tuji A."/>
            <person name="Willis A."/>
        </authorList>
    </citation>
    <scope>NUCLEOTIDE SEQUENCE [LARGE SCALE GENOMIC DNA]</scope>
    <source>
        <strain evidence="3 4">FSS-62</strain>
    </source>
</reference>
<accession>A0AA43KFS1</accession>
<dbReference type="InterPro" id="IPR002925">
    <property type="entry name" value="Dienelactn_hydro"/>
</dbReference>